<keyword evidence="2" id="KW-1003">Cell membrane</keyword>
<name>A0A1W0D967_9NEIS</name>
<evidence type="ECO:0000256" key="9">
    <source>
        <dbReference type="ARBA" id="ARBA00023136"/>
    </source>
</evidence>
<feature type="transmembrane region" description="Helical" evidence="12">
    <location>
        <begin position="129"/>
        <end position="147"/>
    </location>
</feature>
<keyword evidence="9 12" id="KW-0472">Membrane</keyword>
<reference evidence="13 14" key="1">
    <citation type="submission" date="2017-02" db="EMBL/GenBank/DDBJ databases">
        <title>Chromobacterium haemolyticum H5244.</title>
        <authorList>
            <person name="Gulvik C.A."/>
        </authorList>
    </citation>
    <scope>NUCLEOTIDE SEQUENCE [LARGE SCALE GENOMIC DNA]</scope>
    <source>
        <strain evidence="13 14">H5244</strain>
    </source>
</reference>
<evidence type="ECO:0000256" key="2">
    <source>
        <dbReference type="ARBA" id="ARBA00022475"/>
    </source>
</evidence>
<dbReference type="RefSeq" id="WP_043636855.1">
    <property type="nucleotide sequence ID" value="NZ_MUKV01000002.1"/>
</dbReference>
<evidence type="ECO:0000256" key="6">
    <source>
        <dbReference type="ARBA" id="ARBA00023002"/>
    </source>
</evidence>
<evidence type="ECO:0000256" key="5">
    <source>
        <dbReference type="ARBA" id="ARBA00022989"/>
    </source>
</evidence>
<sequence>MRRLIWLAFILACVVVPFGAYVRLSDAGLGCPDWPGCYGQISPHHAAESIQRQHAQSPDGPVSLGKAWKEMSHRYLAGALGALIVAVAWQAWRARRHRRAAGALLTVVAAQGLLGMWTVTLLLKPAIVTLHLLGGMSVLLLLAWLALSPRLRPVEAPAALNWLARGLVLAVVLQVALGGWVSTNYAALACQGFPACNGEWWPQMRFEHAFHLFRALGEAPDGSPLAVGNLVAVHWLHRLGAALVAVLCLATARAGWRLPALRSHLACLLALLGCQLALGVANVLLALPLPAAVSHNAGAASLLLASSLLALRLRPARAVQPRAAAGPLPGLSKNHREWV</sequence>
<feature type="transmembrane region" description="Helical" evidence="12">
    <location>
        <begin position="75"/>
        <end position="92"/>
    </location>
</feature>
<protein>
    <submittedName>
        <fullName evidence="13">Heme A synthase</fullName>
    </submittedName>
</protein>
<dbReference type="GO" id="GO:0046872">
    <property type="term" value="F:metal ion binding"/>
    <property type="evidence" value="ECO:0007669"/>
    <property type="project" value="UniProtKB-KW"/>
</dbReference>
<evidence type="ECO:0000256" key="1">
    <source>
        <dbReference type="ARBA" id="ARBA00004141"/>
    </source>
</evidence>
<keyword evidence="4" id="KW-0479">Metal-binding</keyword>
<keyword evidence="8" id="KW-0350">Heme biosynthesis</keyword>
<dbReference type="GO" id="GO:0016020">
    <property type="term" value="C:membrane"/>
    <property type="evidence" value="ECO:0007669"/>
    <property type="project" value="UniProtKB-SubCell"/>
</dbReference>
<dbReference type="GO" id="GO:0006784">
    <property type="term" value="P:heme A biosynthetic process"/>
    <property type="evidence" value="ECO:0007669"/>
    <property type="project" value="InterPro"/>
</dbReference>
<evidence type="ECO:0000256" key="3">
    <source>
        <dbReference type="ARBA" id="ARBA00022692"/>
    </source>
</evidence>
<feature type="transmembrane region" description="Helical" evidence="12">
    <location>
        <begin position="293"/>
        <end position="313"/>
    </location>
</feature>
<comment type="subcellular location">
    <subcellularLocation>
        <location evidence="1">Membrane</location>
        <topology evidence="1">Multi-pass membrane protein</topology>
    </subcellularLocation>
</comment>
<keyword evidence="7" id="KW-0408">Iron</keyword>
<dbReference type="PANTHER" id="PTHR35457:SF1">
    <property type="entry name" value="HEME A SYNTHASE"/>
    <property type="match status" value="1"/>
</dbReference>
<dbReference type="EMBL" id="MUKV01000002">
    <property type="protein sequence ID" value="OQS43561.1"/>
    <property type="molecule type" value="Genomic_DNA"/>
</dbReference>
<evidence type="ECO:0000256" key="10">
    <source>
        <dbReference type="ARBA" id="ARBA00023157"/>
    </source>
</evidence>
<keyword evidence="3 12" id="KW-0812">Transmembrane</keyword>
<dbReference type="InterPro" id="IPR050450">
    <property type="entry name" value="COX15/CtaA_HemeA_synthase"/>
</dbReference>
<evidence type="ECO:0000256" key="11">
    <source>
        <dbReference type="ARBA" id="ARBA00023444"/>
    </source>
</evidence>
<feature type="transmembrane region" description="Helical" evidence="12">
    <location>
        <begin position="159"/>
        <end position="181"/>
    </location>
</feature>
<evidence type="ECO:0000256" key="4">
    <source>
        <dbReference type="ARBA" id="ARBA00022723"/>
    </source>
</evidence>
<organism evidence="13 14">
    <name type="scientific">Chromobacterium haemolyticum</name>
    <dbReference type="NCBI Taxonomy" id="394935"/>
    <lineage>
        <taxon>Bacteria</taxon>
        <taxon>Pseudomonadati</taxon>
        <taxon>Pseudomonadota</taxon>
        <taxon>Betaproteobacteria</taxon>
        <taxon>Neisseriales</taxon>
        <taxon>Chromobacteriaceae</taxon>
        <taxon>Chromobacterium</taxon>
    </lineage>
</organism>
<proteinExistence type="predicted"/>
<dbReference type="PANTHER" id="PTHR35457">
    <property type="entry name" value="HEME A SYNTHASE"/>
    <property type="match status" value="1"/>
</dbReference>
<dbReference type="InterPro" id="IPR003780">
    <property type="entry name" value="COX15/CtaA_fam"/>
</dbReference>
<evidence type="ECO:0000313" key="13">
    <source>
        <dbReference type="EMBL" id="OQS43561.1"/>
    </source>
</evidence>
<feature type="transmembrane region" description="Helical" evidence="12">
    <location>
        <begin position="235"/>
        <end position="256"/>
    </location>
</feature>
<evidence type="ECO:0000256" key="8">
    <source>
        <dbReference type="ARBA" id="ARBA00023133"/>
    </source>
</evidence>
<dbReference type="Pfam" id="PF02628">
    <property type="entry name" value="COX15-CtaA"/>
    <property type="match status" value="1"/>
</dbReference>
<evidence type="ECO:0000313" key="14">
    <source>
        <dbReference type="Proteomes" id="UP000192721"/>
    </source>
</evidence>
<feature type="transmembrane region" description="Helical" evidence="12">
    <location>
        <begin position="104"/>
        <end position="123"/>
    </location>
</feature>
<keyword evidence="5 12" id="KW-1133">Transmembrane helix</keyword>
<dbReference type="AlphaFoldDB" id="A0A1W0D967"/>
<gene>
    <name evidence="13" type="ORF">B0T45_02300</name>
</gene>
<evidence type="ECO:0000256" key="12">
    <source>
        <dbReference type="SAM" id="Phobius"/>
    </source>
</evidence>
<comment type="caution">
    <text evidence="13">The sequence shown here is derived from an EMBL/GenBank/DDBJ whole genome shotgun (WGS) entry which is preliminary data.</text>
</comment>
<keyword evidence="10" id="KW-1015">Disulfide bond</keyword>
<keyword evidence="6" id="KW-0560">Oxidoreductase</keyword>
<comment type="pathway">
    <text evidence="11">Porphyrin-containing compound metabolism.</text>
</comment>
<accession>A0A1W0D967</accession>
<feature type="transmembrane region" description="Helical" evidence="12">
    <location>
        <begin position="268"/>
        <end position="287"/>
    </location>
</feature>
<evidence type="ECO:0000256" key="7">
    <source>
        <dbReference type="ARBA" id="ARBA00023004"/>
    </source>
</evidence>
<dbReference type="GO" id="GO:0016491">
    <property type="term" value="F:oxidoreductase activity"/>
    <property type="evidence" value="ECO:0007669"/>
    <property type="project" value="UniProtKB-KW"/>
</dbReference>
<dbReference type="Proteomes" id="UP000192721">
    <property type="component" value="Unassembled WGS sequence"/>
</dbReference>